<sequence length="124" mass="14267">MEDKILEQVAQRYDTNEATVCAEIEYTWEDIQNIADPLLRRYWGLIDQPLRRPTAAEIVQHVAYAVSLCRLVTEERARSTGNRLLKAPSPHAVLAMLYGRKKTGKVMRAAMQAAITIREEKERR</sequence>
<dbReference type="EMBL" id="JANFZH010000014">
    <property type="protein sequence ID" value="MCQ4839808.1"/>
    <property type="molecule type" value="Genomic_DNA"/>
</dbReference>
<organism evidence="1 2">
    <name type="scientific">Neglectibacter timonensis</name>
    <dbReference type="NCBI Taxonomy" id="1776382"/>
    <lineage>
        <taxon>Bacteria</taxon>
        <taxon>Bacillati</taxon>
        <taxon>Bacillota</taxon>
        <taxon>Clostridia</taxon>
        <taxon>Eubacteriales</taxon>
        <taxon>Oscillospiraceae</taxon>
        <taxon>Neglectibacter</taxon>
    </lineage>
</organism>
<gene>
    <name evidence="1" type="ORF">NE695_07765</name>
</gene>
<name>A0ABT1RYN6_9FIRM</name>
<evidence type="ECO:0000313" key="2">
    <source>
        <dbReference type="Proteomes" id="UP001524473"/>
    </source>
</evidence>
<protein>
    <submittedName>
        <fullName evidence="1">Uncharacterized protein</fullName>
    </submittedName>
</protein>
<dbReference type="RefSeq" id="WP_066862878.1">
    <property type="nucleotide sequence ID" value="NZ_CABKVV010000013.1"/>
</dbReference>
<proteinExistence type="predicted"/>
<evidence type="ECO:0000313" key="1">
    <source>
        <dbReference type="EMBL" id="MCQ4839808.1"/>
    </source>
</evidence>
<keyword evidence="2" id="KW-1185">Reference proteome</keyword>
<comment type="caution">
    <text evidence="1">The sequence shown here is derived from an EMBL/GenBank/DDBJ whole genome shotgun (WGS) entry which is preliminary data.</text>
</comment>
<accession>A0ABT1RYN6</accession>
<dbReference type="GeneID" id="90532047"/>
<reference evidence="1 2" key="1">
    <citation type="submission" date="2022-06" db="EMBL/GenBank/DDBJ databases">
        <title>Isolation of gut microbiota from human fecal samples.</title>
        <authorList>
            <person name="Pamer E.G."/>
            <person name="Barat B."/>
            <person name="Waligurski E."/>
            <person name="Medina S."/>
            <person name="Paddock L."/>
            <person name="Mostad J."/>
        </authorList>
    </citation>
    <scope>NUCLEOTIDE SEQUENCE [LARGE SCALE GENOMIC DNA]</scope>
    <source>
        <strain evidence="1 2">DFI.9.73</strain>
    </source>
</reference>
<dbReference type="Proteomes" id="UP001524473">
    <property type="component" value="Unassembled WGS sequence"/>
</dbReference>